<proteinExistence type="predicted"/>
<dbReference type="PANTHER" id="PTHR34611:SF2">
    <property type="entry name" value="INACTIVE RECOMBINATION-PROMOTING NUCLEASE-LIKE PROTEIN RPNE-RELATED"/>
    <property type="match status" value="1"/>
</dbReference>
<keyword evidence="3" id="KW-1185">Reference proteome</keyword>
<sequence>MSVWPSNLRGMSDAPNNPHDTYFRRVLTRSSDAVCAIRGAVPDNLAELVDWSVMELLSCSFISRELRSRYTDILYRTRMAGREAYIYVLVEHQSSVDRMMALRMLGYLVDIWRYYLRQNPKARTLPPVIPVVVHNNSTGCAWSAETEVYDLIDVEEPARSAMDPWLPRLRFLLDDVATMDMEALRARKLTPATLVMLVLQQIAPGNSHLEADMKPLLEDVRAMQEQPGGIDDLITMFTYIITVGETTAESLESLTDQLGPRAKEAAMTTADQLRAEGEARGRAEGEARGRAEVLLELLASRFGSVPRRIVDAVCNADQEQMRLWSRRILTAGSLDEIFGV</sequence>
<dbReference type="EMBL" id="QJKF01000001">
    <property type="protein sequence ID" value="PXX71275.1"/>
    <property type="molecule type" value="Genomic_DNA"/>
</dbReference>
<dbReference type="GO" id="GO:0006310">
    <property type="term" value="P:DNA recombination"/>
    <property type="evidence" value="ECO:0007669"/>
    <property type="project" value="TreeGrafter"/>
</dbReference>
<comment type="caution">
    <text evidence="2">The sequence shown here is derived from an EMBL/GenBank/DDBJ whole genome shotgun (WGS) entry which is preliminary data.</text>
</comment>
<dbReference type="Pfam" id="PF04754">
    <property type="entry name" value="Transposase_31"/>
    <property type="match status" value="1"/>
</dbReference>
<dbReference type="InterPro" id="IPR006842">
    <property type="entry name" value="Transposase_31"/>
</dbReference>
<feature type="domain" description="Transposase (putative) YhgA-like" evidence="1">
    <location>
        <begin position="17"/>
        <end position="224"/>
    </location>
</feature>
<evidence type="ECO:0000313" key="2">
    <source>
        <dbReference type="EMBL" id="PXX71275.1"/>
    </source>
</evidence>
<dbReference type="Proteomes" id="UP000247569">
    <property type="component" value="Unassembled WGS sequence"/>
</dbReference>
<dbReference type="PANTHER" id="PTHR34611">
    <property type="match status" value="1"/>
</dbReference>
<protein>
    <submittedName>
        <fullName evidence="2">Putative transposase/invertase (TIGR01784 family)</fullName>
    </submittedName>
</protein>
<dbReference type="GO" id="GO:1990238">
    <property type="term" value="F:double-stranded DNA endonuclease activity"/>
    <property type="evidence" value="ECO:0007669"/>
    <property type="project" value="TreeGrafter"/>
</dbReference>
<evidence type="ECO:0000313" key="3">
    <source>
        <dbReference type="Proteomes" id="UP000247569"/>
    </source>
</evidence>
<organism evidence="2 3">
    <name type="scientific">Nocardia tenerifensis</name>
    <dbReference type="NCBI Taxonomy" id="228006"/>
    <lineage>
        <taxon>Bacteria</taxon>
        <taxon>Bacillati</taxon>
        <taxon>Actinomycetota</taxon>
        <taxon>Actinomycetes</taxon>
        <taxon>Mycobacteriales</taxon>
        <taxon>Nocardiaceae</taxon>
        <taxon>Nocardia</taxon>
    </lineage>
</organism>
<reference evidence="2 3" key="1">
    <citation type="submission" date="2018-05" db="EMBL/GenBank/DDBJ databases">
        <title>Genomic Encyclopedia of Type Strains, Phase IV (KMG-IV): sequencing the most valuable type-strain genomes for metagenomic binning, comparative biology and taxonomic classification.</title>
        <authorList>
            <person name="Goeker M."/>
        </authorList>
    </citation>
    <scope>NUCLEOTIDE SEQUENCE [LARGE SCALE GENOMIC DNA]</scope>
    <source>
        <strain evidence="2 3">DSM 44704</strain>
    </source>
</reference>
<gene>
    <name evidence="2" type="ORF">DFR70_101697</name>
</gene>
<name>A0A318KEB6_9NOCA</name>
<evidence type="ECO:0000259" key="1">
    <source>
        <dbReference type="Pfam" id="PF04754"/>
    </source>
</evidence>
<dbReference type="AlphaFoldDB" id="A0A318KEB6"/>
<accession>A0A318KEB6</accession>
<dbReference type="InterPro" id="IPR051699">
    <property type="entry name" value="Rpn/YhgA-like_nuclease"/>
</dbReference>